<proteinExistence type="predicted"/>
<dbReference type="GO" id="GO:0005743">
    <property type="term" value="C:mitochondrial inner membrane"/>
    <property type="evidence" value="ECO:0007669"/>
    <property type="project" value="TreeGrafter"/>
</dbReference>
<evidence type="ECO:0000313" key="1">
    <source>
        <dbReference type="EMBL" id="EGG15449.1"/>
    </source>
</evidence>
<dbReference type="PANTHER" id="PTHR28106:SF1">
    <property type="entry name" value="MITOCHONDRIAL ATPASE COMPLEX SUBUNIT ATP10"/>
    <property type="match status" value="1"/>
</dbReference>
<protein>
    <submittedName>
        <fullName evidence="1">Uncharacterized protein</fullName>
    </submittedName>
</protein>
<organism evidence="1 2">
    <name type="scientific">Cavenderia fasciculata</name>
    <name type="common">Slime mold</name>
    <name type="synonym">Dictyostelium fasciculatum</name>
    <dbReference type="NCBI Taxonomy" id="261658"/>
    <lineage>
        <taxon>Eukaryota</taxon>
        <taxon>Amoebozoa</taxon>
        <taxon>Evosea</taxon>
        <taxon>Eumycetozoa</taxon>
        <taxon>Dictyostelia</taxon>
        <taxon>Acytosteliales</taxon>
        <taxon>Cavenderiaceae</taxon>
        <taxon>Cavenderia</taxon>
    </lineage>
</organism>
<evidence type="ECO:0000313" key="2">
    <source>
        <dbReference type="Proteomes" id="UP000007797"/>
    </source>
</evidence>
<name>F4Q9T0_CACFS</name>
<dbReference type="PANTHER" id="PTHR28106">
    <property type="entry name" value="MITOCHONDRIAL ATPASE COMPLEX SUBUNIT ATP10"/>
    <property type="match status" value="1"/>
</dbReference>
<dbReference type="Proteomes" id="UP000007797">
    <property type="component" value="Unassembled WGS sequence"/>
</dbReference>
<dbReference type="Pfam" id="PF05176">
    <property type="entry name" value="ATP-synt_10"/>
    <property type="match status" value="1"/>
</dbReference>
<reference evidence="2" key="1">
    <citation type="journal article" date="2011" name="Genome Res.">
        <title>Phylogeny-wide analysis of social amoeba genomes highlights ancient origins for complex intercellular communication.</title>
        <authorList>
            <person name="Heidel A.J."/>
            <person name="Lawal H.M."/>
            <person name="Felder M."/>
            <person name="Schilde C."/>
            <person name="Helps N.R."/>
            <person name="Tunggal B."/>
            <person name="Rivero F."/>
            <person name="John U."/>
            <person name="Schleicher M."/>
            <person name="Eichinger L."/>
            <person name="Platzer M."/>
            <person name="Noegel A.A."/>
            <person name="Schaap P."/>
            <person name="Gloeckner G."/>
        </authorList>
    </citation>
    <scope>NUCLEOTIDE SEQUENCE [LARGE SCALE GENOMIC DNA]</scope>
    <source>
        <strain evidence="2">SH3</strain>
    </source>
</reference>
<dbReference type="RefSeq" id="XP_004354191.1">
    <property type="nucleotide sequence ID" value="XM_004354139.1"/>
</dbReference>
<dbReference type="GO" id="GO:0033615">
    <property type="term" value="P:mitochondrial proton-transporting ATP synthase complex assembly"/>
    <property type="evidence" value="ECO:0007669"/>
    <property type="project" value="TreeGrafter"/>
</dbReference>
<sequence length="280" mass="32665">MNQIFKRTTTTTIQCLSSCNTHQSSNINISKTTLLFNKPTTFTSSTTRNISFLKFLNPFNYYNKDDNVNTSQKKRIQYELKEGISWDYKEILNNPNMKLFYGTPRAIPLVQSHDCPKFQAVDLYGKTVDYPEALPSDGKPMLMCVTLKPYFGQHFVDSWTEPWKNRYPHLPVHHVVLYYQNAYKFLGSFIKGSRRTKQQQSGVLEYWSHQPINFLKDVNNIHDTLTISNPLGAYTYLIVDGKIRWKASGKSTPEELDHLFKITQNLIDTKQKEKEKEKEK</sequence>
<keyword evidence="2" id="KW-1185">Reference proteome</keyword>
<dbReference type="OrthoDB" id="17089at2759"/>
<dbReference type="GeneID" id="14867617"/>
<accession>F4Q9T0</accession>
<dbReference type="EMBL" id="GL883026">
    <property type="protein sequence ID" value="EGG15449.1"/>
    <property type="molecule type" value="Genomic_DNA"/>
</dbReference>
<gene>
    <name evidence="1" type="ORF">DFA_10286</name>
</gene>
<dbReference type="STRING" id="1054147.F4Q9T0"/>
<dbReference type="KEGG" id="dfa:DFA_10286"/>
<dbReference type="AlphaFoldDB" id="F4Q9T0"/>
<dbReference type="OMA" id="ISWDYKE"/>
<dbReference type="InterPro" id="IPR007849">
    <property type="entry name" value="ATP10"/>
</dbReference>